<feature type="domain" description="DUF8098" evidence="1">
    <location>
        <begin position="91"/>
        <end position="291"/>
    </location>
</feature>
<protein>
    <recommendedName>
        <fullName evidence="1">DUF8098 domain-containing protein</fullName>
    </recommendedName>
</protein>
<dbReference type="EMBL" id="LNGF01000075">
    <property type="protein sequence ID" value="KYC46427.1"/>
    <property type="molecule type" value="Genomic_DNA"/>
</dbReference>
<dbReference type="Proteomes" id="UP000092401">
    <property type="component" value="Unassembled WGS sequence"/>
</dbReference>
<dbReference type="InterPro" id="IPR058411">
    <property type="entry name" value="DUF8098"/>
</dbReference>
<sequence>MKVADPVDFSMFSEEEFIKFALDSLKFNIRDQKEREILQKTRLIKFIVLMAQKVGYTGLTYGWYRNGYYCQKAFEILSDKNVLSLEDYVSENIKSTDKQKKIIDMTINEFKGIFLGAAEKFYDWVYRVISPKEYRKFYSAYYKFTLDLNHLSKDIQRLNIDDNYLTKIENDISEYYNQLNHVKDEEVYQAFCDFTDILEGLFVSLRYNKSKEKIAGYIKELTSLHDRLYSFLTPYKETLTGPNREAILKIFTNSKNIEVSALRKKFEELESNLRKEQLWPSHEEMMEYTKKLCSNLKPEEIKEIEKALLS</sequence>
<reference evidence="5 6" key="1">
    <citation type="journal article" date="2016" name="ISME J.">
        <title>Chasing the elusive Euryarchaeota class WSA2: genomes reveal a uniquely fastidious methyl-reducing methanogen.</title>
        <authorList>
            <person name="Nobu M.K."/>
            <person name="Narihiro T."/>
            <person name="Kuroda K."/>
            <person name="Mei R."/>
            <person name="Liu W.T."/>
        </authorList>
    </citation>
    <scope>NUCLEOTIDE SEQUENCE [LARGE SCALE GENOMIC DNA]</scope>
    <source>
        <strain evidence="2">B03fssc0709_Meth_Bin005</strain>
        <strain evidence="3">B15fssc0709_Meth_Bin003</strain>
        <strain evidence="4">BMIXfssc0709_Meth_Bin006</strain>
    </source>
</reference>
<dbReference type="AlphaFoldDB" id="A0A150IJM1"/>
<gene>
    <name evidence="2" type="ORF">APG10_01184</name>
    <name evidence="3" type="ORF">APG11_01883</name>
    <name evidence="4" type="ORF">APG12_00236</name>
</gene>
<accession>A0A150INA8</accession>
<evidence type="ECO:0000313" key="5">
    <source>
        <dbReference type="Proteomes" id="UP000091929"/>
    </source>
</evidence>
<evidence type="ECO:0000313" key="3">
    <source>
        <dbReference type="EMBL" id="KYC46427.1"/>
    </source>
</evidence>
<comment type="caution">
    <text evidence="2">The sequence shown here is derived from an EMBL/GenBank/DDBJ whole genome shotgun (WGS) entry which is preliminary data.</text>
</comment>
<name>A0A150IJM1_9EURY</name>
<accession>A0A150J256</accession>
<dbReference type="Proteomes" id="UP000091929">
    <property type="component" value="Unassembled WGS sequence"/>
</dbReference>
<evidence type="ECO:0000313" key="6">
    <source>
        <dbReference type="Proteomes" id="UP000092401"/>
    </source>
</evidence>
<evidence type="ECO:0000313" key="4">
    <source>
        <dbReference type="EMBL" id="KYC51310.1"/>
    </source>
</evidence>
<organism evidence="2 6">
    <name type="scientific">Candidatus Methanofastidiosum methylothiophilum</name>
    <dbReference type="NCBI Taxonomy" id="1705564"/>
    <lineage>
        <taxon>Archaea</taxon>
        <taxon>Methanobacteriati</taxon>
        <taxon>Methanobacteriota</taxon>
        <taxon>Stenosarchaea group</taxon>
        <taxon>Candidatus Methanofastidiosia</taxon>
        <taxon>Candidatus Methanofastidiosales</taxon>
        <taxon>Candidatus Methanofastidiosaceae</taxon>
        <taxon>Candidatus Methanofastidiosum</taxon>
    </lineage>
</organism>
<evidence type="ECO:0000259" key="1">
    <source>
        <dbReference type="Pfam" id="PF26400"/>
    </source>
</evidence>
<dbReference type="Pfam" id="PF26400">
    <property type="entry name" value="DUF8098"/>
    <property type="match status" value="1"/>
</dbReference>
<dbReference type="EMBL" id="LNJC01000002">
    <property type="protein sequence ID" value="KYC51310.1"/>
    <property type="molecule type" value="Genomic_DNA"/>
</dbReference>
<proteinExistence type="predicted"/>
<dbReference type="Proteomes" id="UP000092403">
    <property type="component" value="Unassembled WGS sequence"/>
</dbReference>
<evidence type="ECO:0000313" key="2">
    <source>
        <dbReference type="EMBL" id="KYC45088.1"/>
    </source>
</evidence>
<dbReference type="EMBL" id="LNGE01000031">
    <property type="protein sequence ID" value="KYC45088.1"/>
    <property type="molecule type" value="Genomic_DNA"/>
</dbReference>
<accession>A0A150IJM1</accession>